<accession>A0AB39CET8</accession>
<evidence type="ECO:0000313" key="1">
    <source>
        <dbReference type="EMBL" id="XDJ15363.1"/>
    </source>
</evidence>
<organism evidence="1">
    <name type="scientific">Pseudomonas phage HRDY3</name>
    <dbReference type="NCBI Taxonomy" id="3236930"/>
    <lineage>
        <taxon>Viruses</taxon>
    </lineage>
</organism>
<protein>
    <submittedName>
        <fullName evidence="1">Uncharacterized protein</fullName>
    </submittedName>
</protein>
<dbReference type="EMBL" id="PQ015379">
    <property type="protein sequence ID" value="XDJ15363.1"/>
    <property type="molecule type" value="Genomic_DNA"/>
</dbReference>
<sequence length="142" mass="16279">MVAVIDTFSRTYDYHRLPIRKGFGPDGESLEDFLEHFRNDYYPETRIAFADPGLVWQGCQYDGFVCIGIFWIHTLTEHGTAHQAVGIIHGNVHHMEHAALRWLREHRQKNPDNSGRWPEVTAPAPYDHCVVSPVLIPSEGML</sequence>
<reference evidence="1" key="1">
    <citation type="submission" date="2024-07" db="EMBL/GenBank/DDBJ databases">
        <authorList>
            <person name="Bringhurst R.M."/>
            <person name="Homer T.E."/>
        </authorList>
    </citation>
    <scope>NUCLEOTIDE SEQUENCE</scope>
</reference>
<name>A0AB39CET8_9VIRU</name>
<proteinExistence type="predicted"/>